<dbReference type="SMART" id="SM00332">
    <property type="entry name" value="PP2Cc"/>
    <property type="match status" value="1"/>
</dbReference>
<dbReference type="Pfam" id="PF00069">
    <property type="entry name" value="Pkinase"/>
    <property type="match status" value="1"/>
</dbReference>
<dbReference type="SMART" id="SM00220">
    <property type="entry name" value="S_TKc"/>
    <property type="match status" value="1"/>
</dbReference>
<keyword evidence="10" id="KW-1185">Reference proteome</keyword>
<evidence type="ECO:0000259" key="8">
    <source>
        <dbReference type="PROSITE" id="PS51746"/>
    </source>
</evidence>
<dbReference type="Gene3D" id="3.30.200.20">
    <property type="entry name" value="Phosphorylase Kinase, domain 1"/>
    <property type="match status" value="1"/>
</dbReference>
<dbReference type="Pfam" id="PF13672">
    <property type="entry name" value="PP2C_2"/>
    <property type="match status" value="1"/>
</dbReference>
<organism evidence="9 10">
    <name type="scientific">Cycloclasticus pugetii</name>
    <dbReference type="NCBI Taxonomy" id="34068"/>
    <lineage>
        <taxon>Bacteria</taxon>
        <taxon>Pseudomonadati</taxon>
        <taxon>Pseudomonadota</taxon>
        <taxon>Gammaproteobacteria</taxon>
        <taxon>Thiotrichales</taxon>
        <taxon>Piscirickettsiaceae</taxon>
        <taxon>Cycloclasticus</taxon>
    </lineage>
</organism>
<dbReference type="InterPro" id="IPR011009">
    <property type="entry name" value="Kinase-like_dom_sf"/>
</dbReference>
<feature type="compositionally biased region" description="Polar residues" evidence="6">
    <location>
        <begin position="1"/>
        <end position="14"/>
    </location>
</feature>
<dbReference type="GO" id="GO:0005524">
    <property type="term" value="F:ATP binding"/>
    <property type="evidence" value="ECO:0007669"/>
    <property type="project" value="UniProtKB-KW"/>
</dbReference>
<dbReference type="CDD" id="cd14014">
    <property type="entry name" value="STKc_PknB_like"/>
    <property type="match status" value="1"/>
</dbReference>
<dbReference type="SMART" id="SM00331">
    <property type="entry name" value="PP2C_SIG"/>
    <property type="match status" value="1"/>
</dbReference>
<protein>
    <submittedName>
        <fullName evidence="9">Protein phosphatase 2C-like protein</fullName>
    </submittedName>
</protein>
<evidence type="ECO:0000256" key="2">
    <source>
        <dbReference type="ARBA" id="ARBA00022679"/>
    </source>
</evidence>
<comment type="caution">
    <text evidence="9">The sequence shown here is derived from an EMBL/GenBank/DDBJ whole genome shotgun (WGS) entry which is preliminary data.</text>
</comment>
<evidence type="ECO:0000256" key="1">
    <source>
        <dbReference type="ARBA" id="ARBA00022527"/>
    </source>
</evidence>
<dbReference type="SUPFAM" id="SSF81606">
    <property type="entry name" value="PP2C-like"/>
    <property type="match status" value="1"/>
</dbReference>
<dbReference type="PROSITE" id="PS50011">
    <property type="entry name" value="PROTEIN_KINASE_DOM"/>
    <property type="match status" value="1"/>
</dbReference>
<evidence type="ECO:0000313" key="10">
    <source>
        <dbReference type="Proteomes" id="UP000015462"/>
    </source>
</evidence>
<dbReference type="InterPro" id="IPR000719">
    <property type="entry name" value="Prot_kinase_dom"/>
</dbReference>
<keyword evidence="3" id="KW-0547">Nucleotide-binding</keyword>
<dbReference type="Gene3D" id="3.60.40.10">
    <property type="entry name" value="PPM-type phosphatase domain"/>
    <property type="match status" value="1"/>
</dbReference>
<keyword evidence="1" id="KW-0723">Serine/threonine-protein kinase</keyword>
<reference evidence="9 10" key="1">
    <citation type="journal article" date="2013" name="Genome Announc.">
        <title>Genome Sequence of the Pyrene- and Fluoranthene-Degrading Bacterium Cycloclasticus sp. Strain PY97M.</title>
        <authorList>
            <person name="Cui Z."/>
            <person name="Xu G."/>
            <person name="Li Q."/>
            <person name="Gao W."/>
            <person name="Zheng L."/>
        </authorList>
    </citation>
    <scope>NUCLEOTIDE SEQUENCE [LARGE SCALE GENOMIC DNA]</scope>
    <source>
        <strain evidence="9 10">PY97M</strain>
    </source>
</reference>
<feature type="region of interest" description="Disordered" evidence="6">
    <location>
        <begin position="1"/>
        <end position="22"/>
    </location>
</feature>
<dbReference type="PROSITE" id="PS00108">
    <property type="entry name" value="PROTEIN_KINASE_ST"/>
    <property type="match status" value="1"/>
</dbReference>
<evidence type="ECO:0000259" key="7">
    <source>
        <dbReference type="PROSITE" id="PS50011"/>
    </source>
</evidence>
<proteinExistence type="predicted"/>
<evidence type="ECO:0000256" key="4">
    <source>
        <dbReference type="ARBA" id="ARBA00022777"/>
    </source>
</evidence>
<dbReference type="GO" id="GO:0004674">
    <property type="term" value="F:protein serine/threonine kinase activity"/>
    <property type="evidence" value="ECO:0007669"/>
    <property type="project" value="UniProtKB-KW"/>
</dbReference>
<keyword evidence="2" id="KW-0808">Transferase</keyword>
<dbReference type="PANTHER" id="PTHR24351">
    <property type="entry name" value="RIBOSOMAL PROTEIN S6 KINASE"/>
    <property type="match status" value="1"/>
</dbReference>
<dbReference type="PROSITE" id="PS51746">
    <property type="entry name" value="PPM_2"/>
    <property type="match status" value="1"/>
</dbReference>
<evidence type="ECO:0000256" key="6">
    <source>
        <dbReference type="SAM" id="MobiDB-lite"/>
    </source>
</evidence>
<gene>
    <name evidence="9" type="ORF">L196_00840</name>
</gene>
<feature type="domain" description="PPM-type phosphatase" evidence="8">
    <location>
        <begin position="8"/>
        <end position="236"/>
    </location>
</feature>
<accession>A0AB33Z3H1</accession>
<keyword evidence="5" id="KW-0067">ATP-binding</keyword>
<dbReference type="InterPro" id="IPR036457">
    <property type="entry name" value="PPM-type-like_dom_sf"/>
</dbReference>
<dbReference type="InterPro" id="IPR008271">
    <property type="entry name" value="Ser/Thr_kinase_AS"/>
</dbReference>
<dbReference type="InterPro" id="IPR001932">
    <property type="entry name" value="PPM-type_phosphatase-like_dom"/>
</dbReference>
<dbReference type="SUPFAM" id="SSF56112">
    <property type="entry name" value="Protein kinase-like (PK-like)"/>
    <property type="match status" value="1"/>
</dbReference>
<dbReference type="CDD" id="cd00143">
    <property type="entry name" value="PP2Cc"/>
    <property type="match status" value="1"/>
</dbReference>
<evidence type="ECO:0000313" key="9">
    <source>
        <dbReference type="EMBL" id="EPD14001.1"/>
    </source>
</evidence>
<keyword evidence="4" id="KW-0418">Kinase</keyword>
<feature type="domain" description="Protein kinase" evidence="7">
    <location>
        <begin position="269"/>
        <end position="526"/>
    </location>
</feature>
<name>A0AB33Z3H1_9GAMM</name>
<dbReference type="Proteomes" id="UP000015462">
    <property type="component" value="Unassembled WGS sequence"/>
</dbReference>
<dbReference type="EMBL" id="ASHL01000001">
    <property type="protein sequence ID" value="EPD14001.1"/>
    <property type="molecule type" value="Genomic_DNA"/>
</dbReference>
<dbReference type="RefSeq" id="WP_016389575.1">
    <property type="nucleotide sequence ID" value="NZ_KE646805.1"/>
</dbReference>
<evidence type="ECO:0000256" key="3">
    <source>
        <dbReference type="ARBA" id="ARBA00022741"/>
    </source>
</evidence>
<sequence>MQSESIIDLGQSSDKGLKTDNEDSYGVLLPESPVLEQKGVAAVIADGVSGCDAGKLASESCVKSLLGDYYCTPDTWTVKTSVQKVLTATNRWMLGMAQQGGANQKGLATTMSALVVKSSTVHLFHIGDTRIYRIRDKQLELLTDDHRFWVSKEKNYLTRAIGIDLHLEIDYSHFLLEEGDTFLFTTDGVHEFVSDNTMLAQVNNNTDNFDRAARNITDLAMKNGSHDNVTCQIVRFNQRPHVNEQEIYRKLTELPFPPDLSAGMTLDGYRIERELHASNRTQVYLATDIQTQQQVVIKTPSVNYVDDPTFLDMFVQEEWIGRRIDNNHVLKIIEQTRTRRFLYYVTEYIEGQTLRHWMSDNPQPSLHDVRGIVRQIARGLRAFHKKEMIHQDLKPENIIIDTQGTVKIIDFGSTKVAGVEEIASPIQRLNLLGTQHYTAPEYLLGQPASYRSDAFSLGVITYEMLTGNLPFGEKYGEKALSKLHYIPILEIDTDIPLWIDGAIRKIVNKKPSNRYEEISEFIHDLSHPNKLFTTAVHTPLVERNPLAFWKAVALLSLFTNAALLLIK</sequence>
<dbReference type="AlphaFoldDB" id="A0AB33Z3H1"/>
<evidence type="ECO:0000256" key="5">
    <source>
        <dbReference type="ARBA" id="ARBA00022840"/>
    </source>
</evidence>
<dbReference type="Gene3D" id="1.10.510.10">
    <property type="entry name" value="Transferase(Phosphotransferase) domain 1"/>
    <property type="match status" value="1"/>
</dbReference>